<comment type="caution">
    <text evidence="2">The sequence shown here is derived from an EMBL/GenBank/DDBJ whole genome shotgun (WGS) entry which is preliminary data.</text>
</comment>
<dbReference type="InterPro" id="IPR036457">
    <property type="entry name" value="PPM-type-like_dom_sf"/>
</dbReference>
<gene>
    <name evidence="2" type="primary">Ppm1d_2</name>
    <name evidence="2" type="ORF">AVEN_261072_1</name>
</gene>
<dbReference type="Pfam" id="PF00481">
    <property type="entry name" value="PP2C"/>
    <property type="match status" value="1"/>
</dbReference>
<dbReference type="SUPFAM" id="SSF81606">
    <property type="entry name" value="PP2C-like"/>
    <property type="match status" value="1"/>
</dbReference>
<dbReference type="Proteomes" id="UP000499080">
    <property type="component" value="Unassembled WGS sequence"/>
</dbReference>
<dbReference type="InterPro" id="IPR015655">
    <property type="entry name" value="PP2C"/>
</dbReference>
<evidence type="ECO:0000259" key="1">
    <source>
        <dbReference type="PROSITE" id="PS51746"/>
    </source>
</evidence>
<dbReference type="Gene3D" id="3.60.40.10">
    <property type="entry name" value="PPM-type phosphatase domain"/>
    <property type="match status" value="1"/>
</dbReference>
<dbReference type="AlphaFoldDB" id="A0A4Y2EXN1"/>
<feature type="domain" description="PPM-type phosphatase" evidence="1">
    <location>
        <begin position="1"/>
        <end position="171"/>
    </location>
</feature>
<reference evidence="2 3" key="1">
    <citation type="journal article" date="2019" name="Sci. Rep.">
        <title>Orb-weaving spider Araneus ventricosus genome elucidates the spidroin gene catalogue.</title>
        <authorList>
            <person name="Kono N."/>
            <person name="Nakamura H."/>
            <person name="Ohtoshi R."/>
            <person name="Moran D.A.P."/>
            <person name="Shinohara A."/>
            <person name="Yoshida Y."/>
            <person name="Fujiwara M."/>
            <person name="Mori M."/>
            <person name="Tomita M."/>
            <person name="Arakawa K."/>
        </authorList>
    </citation>
    <scope>NUCLEOTIDE SEQUENCE [LARGE SCALE GENOMIC DNA]</scope>
</reference>
<keyword evidence="3" id="KW-1185">Reference proteome</keyword>
<dbReference type="PANTHER" id="PTHR47992">
    <property type="entry name" value="PROTEIN PHOSPHATASE"/>
    <property type="match status" value="1"/>
</dbReference>
<name>A0A4Y2EXN1_ARAVE</name>
<dbReference type="PROSITE" id="PS51746">
    <property type="entry name" value="PPM_2"/>
    <property type="match status" value="1"/>
</dbReference>
<organism evidence="2 3">
    <name type="scientific">Araneus ventricosus</name>
    <name type="common">Orbweaver spider</name>
    <name type="synonym">Epeira ventricosa</name>
    <dbReference type="NCBI Taxonomy" id="182803"/>
    <lineage>
        <taxon>Eukaryota</taxon>
        <taxon>Metazoa</taxon>
        <taxon>Ecdysozoa</taxon>
        <taxon>Arthropoda</taxon>
        <taxon>Chelicerata</taxon>
        <taxon>Arachnida</taxon>
        <taxon>Araneae</taxon>
        <taxon>Araneomorphae</taxon>
        <taxon>Entelegynae</taxon>
        <taxon>Araneoidea</taxon>
        <taxon>Araneidae</taxon>
        <taxon>Araneus</taxon>
    </lineage>
</organism>
<accession>A0A4Y2EXN1</accession>
<proteinExistence type="predicted"/>
<protein>
    <submittedName>
        <fullName evidence="2">Protein phosphatase 1D</fullName>
    </submittedName>
</protein>
<evidence type="ECO:0000313" key="2">
    <source>
        <dbReference type="EMBL" id="GBM33983.1"/>
    </source>
</evidence>
<dbReference type="EMBL" id="BGPR01094241">
    <property type="protein sequence ID" value="GBM33983.1"/>
    <property type="molecule type" value="Genomic_DNA"/>
</dbReference>
<sequence>MRTGSNLCTRKLLCDFVLEPARVEIGTHLIGMHLFEFDPLPKYFLIVIGSWITIENWPKTASGLPSTAGTTASVAFIRKGKLYTGHVGDSRIVIGLKEPGVEEWQAESLTIDHKPECPREKQRILDSGGLVMNKSGVERVVWKRPRPGHEGPILRSTDFEKIPFLAVARSL</sequence>
<dbReference type="CDD" id="cd00143">
    <property type="entry name" value="PP2Cc"/>
    <property type="match status" value="1"/>
</dbReference>
<dbReference type="OrthoDB" id="10025511at2759"/>
<evidence type="ECO:0000313" key="3">
    <source>
        <dbReference type="Proteomes" id="UP000499080"/>
    </source>
</evidence>
<feature type="non-terminal residue" evidence="2">
    <location>
        <position position="171"/>
    </location>
</feature>
<dbReference type="GO" id="GO:0004722">
    <property type="term" value="F:protein serine/threonine phosphatase activity"/>
    <property type="evidence" value="ECO:0007669"/>
    <property type="project" value="InterPro"/>
</dbReference>
<dbReference type="InterPro" id="IPR001932">
    <property type="entry name" value="PPM-type_phosphatase-like_dom"/>
</dbReference>